<dbReference type="EMBL" id="FLUO01000002">
    <property type="protein sequence ID" value="SBW12345.1"/>
    <property type="molecule type" value="Genomic_DNA"/>
</dbReference>
<dbReference type="PANTHER" id="PTHR41532:SF1">
    <property type="entry name" value="FIXS PROTEIN"/>
    <property type="match status" value="1"/>
</dbReference>
<dbReference type="Pfam" id="PF03597">
    <property type="entry name" value="FixS"/>
    <property type="match status" value="1"/>
</dbReference>
<gene>
    <name evidence="1" type="primary">fixS</name>
    <name evidence="1" type="ORF">KL86APRO_20565</name>
</gene>
<dbReference type="NCBIfam" id="TIGR00847">
    <property type="entry name" value="ccoS"/>
    <property type="match status" value="1"/>
</dbReference>
<dbReference type="InterPro" id="IPR004714">
    <property type="entry name" value="Cyt_oxidase_maturation_cbb3"/>
</dbReference>
<dbReference type="AlphaFoldDB" id="A0A212KL69"/>
<protein>
    <submittedName>
        <fullName evidence="1">Nitrogen fixation protein FixS</fullName>
    </submittedName>
</protein>
<evidence type="ECO:0000313" key="1">
    <source>
        <dbReference type="EMBL" id="SBW12345.1"/>
    </source>
</evidence>
<dbReference type="PANTHER" id="PTHR41532">
    <property type="entry name" value="FIXS PROTEIN"/>
    <property type="match status" value="1"/>
</dbReference>
<sequence>MNILLLLIPAALILGVFGLAAFLWALRSGQFDDLDGAANRILYDDEPRPEPRRRRGRPRR</sequence>
<accession>A0A212KL69</accession>
<reference evidence="1" key="1">
    <citation type="submission" date="2016-04" db="EMBL/GenBank/DDBJ databases">
        <authorList>
            <person name="Evans L.H."/>
            <person name="Alamgir A."/>
            <person name="Owens N."/>
            <person name="Weber N.D."/>
            <person name="Virtaneva K."/>
            <person name="Barbian K."/>
            <person name="Babar A."/>
            <person name="Rosenke K."/>
        </authorList>
    </citation>
    <scope>NUCLEOTIDE SEQUENCE</scope>
    <source>
        <strain evidence="1">86</strain>
    </source>
</reference>
<name>A0A212KL69_9PROT</name>
<proteinExistence type="predicted"/>
<organism evidence="1">
    <name type="scientific">uncultured Alphaproteobacteria bacterium</name>
    <dbReference type="NCBI Taxonomy" id="91750"/>
    <lineage>
        <taxon>Bacteria</taxon>
        <taxon>Pseudomonadati</taxon>
        <taxon>Pseudomonadota</taxon>
        <taxon>Alphaproteobacteria</taxon>
        <taxon>environmental samples</taxon>
    </lineage>
</organism>